<dbReference type="InterPro" id="IPR050218">
    <property type="entry name" value="LptD"/>
</dbReference>
<proteinExistence type="predicted"/>
<feature type="domain" description="Organic solvent tolerance-like N-terminal" evidence="2">
    <location>
        <begin position="54"/>
        <end position="161"/>
    </location>
</feature>
<dbReference type="InterPro" id="IPR005653">
    <property type="entry name" value="OstA-like_N"/>
</dbReference>
<keyword evidence="1" id="KW-0998">Cell outer membrane</keyword>
<gene>
    <name evidence="3" type="ORF">GCM10023331_07780</name>
</gene>
<reference evidence="4" key="1">
    <citation type="journal article" date="2019" name="Int. J. Syst. Evol. Microbiol.">
        <title>The Global Catalogue of Microorganisms (GCM) 10K type strain sequencing project: providing services to taxonomists for standard genome sequencing and annotation.</title>
        <authorList>
            <consortium name="The Broad Institute Genomics Platform"/>
            <consortium name="The Broad Institute Genome Sequencing Center for Infectious Disease"/>
            <person name="Wu L."/>
            <person name="Ma J."/>
        </authorList>
    </citation>
    <scope>NUCLEOTIDE SEQUENCE [LARGE SCALE GENOMIC DNA]</scope>
    <source>
        <strain evidence="4">JCM 18326</strain>
    </source>
</reference>
<keyword evidence="1" id="KW-0472">Membrane</keyword>
<sequence length="527" mass="59815">MRQNISIIGSLLLLLLTINTYAQGDKINFKAAKLKSESVGGEKFRVFLSTPSQRVKITQGNSTVYCDVARENTKTRFVTATGNVKVVDQKTTITGDKLTYNPKNSEIVITGKEVVLTDEDLKLYTDKLYYYSKNKTAKYLTNGKVFKNTMTLTSKEGYLKEEKLDFKGNVVIDDREKDQHLESEAVTYHRDTEIATFNTETTITSKDGDVVAQAGNYNTKTGEVNFEGEAVVENDDYVIVADYIDSQKDSGDSYAKGNVIFYSKTDSVTIFADEVVHEGKETKAYGNALMARPMQGSFKNLLYMAADTLYSYNDTLTEETTLYAYHGVQVYNQDIKSKCDSLVYFYNDSMIYFYEEPVIWAQGTQMEGRTIKAQITSKGMEKMYLDRDAFVISKDSTNNYNQIKGRKIIANMDGKKIDYIDINGNGEAIYYVMDDRTKKVEGMNVTKCAKMTMDFDDAGELNELKYHARHDSQIVPPEQITKENSRLSGFKIREEEKPKETEVVSKVRKRRGVPSHLPIAFFTKKNN</sequence>
<dbReference type="Pfam" id="PF13100">
    <property type="entry name" value="OstA_2"/>
    <property type="match status" value="2"/>
</dbReference>
<dbReference type="PANTHER" id="PTHR30189:SF1">
    <property type="entry name" value="LPS-ASSEMBLY PROTEIN LPTD"/>
    <property type="match status" value="1"/>
</dbReference>
<evidence type="ECO:0000256" key="1">
    <source>
        <dbReference type="ARBA" id="ARBA00023237"/>
    </source>
</evidence>
<comment type="caution">
    <text evidence="3">The sequence shown here is derived from an EMBL/GenBank/DDBJ whole genome shotgun (WGS) entry which is preliminary data.</text>
</comment>
<dbReference type="Gene3D" id="2.60.450.10">
    <property type="entry name" value="Lipopolysaccharide (LPS) transport protein A like domain"/>
    <property type="match status" value="3"/>
</dbReference>
<evidence type="ECO:0000259" key="2">
    <source>
        <dbReference type="Pfam" id="PF13100"/>
    </source>
</evidence>
<keyword evidence="4" id="KW-1185">Reference proteome</keyword>
<evidence type="ECO:0000313" key="4">
    <source>
        <dbReference type="Proteomes" id="UP001500298"/>
    </source>
</evidence>
<dbReference type="RefSeq" id="WP_345369361.1">
    <property type="nucleotide sequence ID" value="NZ_BAABJX010000016.1"/>
</dbReference>
<organism evidence="3 4">
    <name type="scientific">Algivirga pacifica</name>
    <dbReference type="NCBI Taxonomy" id="1162670"/>
    <lineage>
        <taxon>Bacteria</taxon>
        <taxon>Pseudomonadati</taxon>
        <taxon>Bacteroidota</taxon>
        <taxon>Cytophagia</taxon>
        <taxon>Cytophagales</taxon>
        <taxon>Flammeovirgaceae</taxon>
        <taxon>Algivirga</taxon>
    </lineage>
</organism>
<protein>
    <submittedName>
        <fullName evidence="3">OstA-like protein</fullName>
    </submittedName>
</protein>
<dbReference type="PANTHER" id="PTHR30189">
    <property type="entry name" value="LPS-ASSEMBLY PROTEIN"/>
    <property type="match status" value="1"/>
</dbReference>
<accession>A0ABP9D3F1</accession>
<feature type="domain" description="Organic solvent tolerance-like N-terminal" evidence="2">
    <location>
        <begin position="167"/>
        <end position="242"/>
    </location>
</feature>
<name>A0ABP9D3F1_9BACT</name>
<evidence type="ECO:0000313" key="3">
    <source>
        <dbReference type="EMBL" id="GAA4825687.1"/>
    </source>
</evidence>
<dbReference type="Proteomes" id="UP001500298">
    <property type="component" value="Unassembled WGS sequence"/>
</dbReference>
<dbReference type="EMBL" id="BAABJX010000016">
    <property type="protein sequence ID" value="GAA4825687.1"/>
    <property type="molecule type" value="Genomic_DNA"/>
</dbReference>